<organism evidence="6 7">
    <name type="scientific">Uliginosibacterium sediminicola</name>
    <dbReference type="NCBI Taxonomy" id="2024550"/>
    <lineage>
        <taxon>Bacteria</taxon>
        <taxon>Pseudomonadati</taxon>
        <taxon>Pseudomonadota</taxon>
        <taxon>Betaproteobacteria</taxon>
        <taxon>Rhodocyclales</taxon>
        <taxon>Zoogloeaceae</taxon>
        <taxon>Uliginosibacterium</taxon>
    </lineage>
</organism>
<dbReference type="SMART" id="SM00086">
    <property type="entry name" value="PAC"/>
    <property type="match status" value="1"/>
</dbReference>
<dbReference type="NCBIfam" id="TIGR00229">
    <property type="entry name" value="sensory_box"/>
    <property type="match status" value="1"/>
</dbReference>
<sequence>MRSNLPVTNVETVLPDGVFIYSRTDLKGRITEANAAFAKISGYSLDEMIGQAHNIVRHPDMPEAAFADMWLSLKAGKPWKGVVKNRRKDGGFYWVEANVSPVREEGRVVGFQSVRVRPSAAQIAAADAAYKRIQAGDRSLRVENGRVWPNHGVIARGMRSFPAQLWSFGALSLTSALLAVLAACWPNAVLSTMSAVLSVPTLLLALWLLCWQLPRALGELNSINQSLDDVLSQGDLRSALASARTDVIGGIAQRLDSLLAATRATLNIICDTTREVAESTHRLAGDMDSLVQSSAMQSSDTAAAAAGIEEMSVAIGEVVVHVEETHEISQQMGSQAKQGASLSERASQTITALSSTVKGAAATVEQLGQRTAQVGKIASVIKEIAEQTNLLALNAAIEAARAGETGRGFAVVADEVRKLAERTAQATREIDTMIGHIHADTGDAVSGMQQSAQQVAQSVELVHDAGEALQSIASEVATTLTRIGEISHSASEQRAAMESMALGVERIAQQTEGNLAVARNTGDTAHALENSVERMRKAVRQYCV</sequence>
<gene>
    <name evidence="6" type="ORF">ABDB84_03470</name>
</gene>
<name>A0ABU9YUX1_9RHOO</name>
<dbReference type="InterPro" id="IPR001610">
    <property type="entry name" value="PAC"/>
</dbReference>
<dbReference type="Gene3D" id="3.30.450.20">
    <property type="entry name" value="PAS domain"/>
    <property type="match status" value="1"/>
</dbReference>
<keyword evidence="3" id="KW-0812">Transmembrane</keyword>
<dbReference type="Gene3D" id="1.10.287.950">
    <property type="entry name" value="Methyl-accepting chemotaxis protein"/>
    <property type="match status" value="1"/>
</dbReference>
<dbReference type="InterPro" id="IPR000014">
    <property type="entry name" value="PAS"/>
</dbReference>
<dbReference type="CDD" id="cd00130">
    <property type="entry name" value="PAS"/>
    <property type="match status" value="1"/>
</dbReference>
<proteinExistence type="predicted"/>
<accession>A0ABU9YUX1</accession>
<evidence type="ECO:0000256" key="1">
    <source>
        <dbReference type="ARBA" id="ARBA00023224"/>
    </source>
</evidence>
<keyword evidence="3" id="KW-0472">Membrane</keyword>
<feature type="transmembrane region" description="Helical" evidence="3">
    <location>
        <begin position="189"/>
        <end position="210"/>
    </location>
</feature>
<evidence type="ECO:0000256" key="3">
    <source>
        <dbReference type="SAM" id="Phobius"/>
    </source>
</evidence>
<dbReference type="InterPro" id="IPR035965">
    <property type="entry name" value="PAS-like_dom_sf"/>
</dbReference>
<dbReference type="SMART" id="SM00091">
    <property type="entry name" value="PAS"/>
    <property type="match status" value="1"/>
</dbReference>
<dbReference type="RefSeq" id="WP_345918289.1">
    <property type="nucleotide sequence ID" value="NZ_JBDIVE010000001.1"/>
</dbReference>
<dbReference type="PROSITE" id="PS50111">
    <property type="entry name" value="CHEMOTAXIS_TRANSDUC_2"/>
    <property type="match status" value="1"/>
</dbReference>
<dbReference type="EMBL" id="JBDIVE010000001">
    <property type="protein sequence ID" value="MEN3067524.1"/>
    <property type="molecule type" value="Genomic_DNA"/>
</dbReference>
<evidence type="ECO:0000313" key="6">
    <source>
        <dbReference type="EMBL" id="MEN3067524.1"/>
    </source>
</evidence>
<feature type="transmembrane region" description="Helical" evidence="3">
    <location>
        <begin position="165"/>
        <end position="183"/>
    </location>
</feature>
<comment type="caution">
    <text evidence="6">The sequence shown here is derived from an EMBL/GenBank/DDBJ whole genome shotgun (WGS) entry which is preliminary data.</text>
</comment>
<keyword evidence="1 2" id="KW-0807">Transducer</keyword>
<protein>
    <submittedName>
        <fullName evidence="6">PAS domain-containing methyl-accepting chemotaxis protein</fullName>
    </submittedName>
</protein>
<feature type="domain" description="PAS" evidence="5">
    <location>
        <begin position="25"/>
        <end position="60"/>
    </location>
</feature>
<evidence type="ECO:0000259" key="4">
    <source>
        <dbReference type="PROSITE" id="PS50111"/>
    </source>
</evidence>
<feature type="domain" description="Methyl-accepting transducer" evidence="4">
    <location>
        <begin position="272"/>
        <end position="508"/>
    </location>
</feature>
<dbReference type="Pfam" id="PF00015">
    <property type="entry name" value="MCPsignal"/>
    <property type="match status" value="1"/>
</dbReference>
<keyword evidence="7" id="KW-1185">Reference proteome</keyword>
<dbReference type="SUPFAM" id="SSF58104">
    <property type="entry name" value="Methyl-accepting chemotaxis protein (MCP) signaling domain"/>
    <property type="match status" value="1"/>
</dbReference>
<evidence type="ECO:0000259" key="5">
    <source>
        <dbReference type="PROSITE" id="PS50112"/>
    </source>
</evidence>
<dbReference type="InterPro" id="IPR013655">
    <property type="entry name" value="PAS_fold_3"/>
</dbReference>
<dbReference type="SUPFAM" id="SSF55785">
    <property type="entry name" value="PYP-like sensor domain (PAS domain)"/>
    <property type="match status" value="1"/>
</dbReference>
<evidence type="ECO:0000313" key="7">
    <source>
        <dbReference type="Proteomes" id="UP001410394"/>
    </source>
</evidence>
<dbReference type="SMART" id="SM00283">
    <property type="entry name" value="MA"/>
    <property type="match status" value="1"/>
</dbReference>
<keyword evidence="3" id="KW-1133">Transmembrane helix</keyword>
<dbReference type="PANTHER" id="PTHR32089">
    <property type="entry name" value="METHYL-ACCEPTING CHEMOTAXIS PROTEIN MCPB"/>
    <property type="match status" value="1"/>
</dbReference>
<dbReference type="Proteomes" id="UP001410394">
    <property type="component" value="Unassembled WGS sequence"/>
</dbReference>
<dbReference type="PROSITE" id="PS50112">
    <property type="entry name" value="PAS"/>
    <property type="match status" value="1"/>
</dbReference>
<reference evidence="6 7" key="1">
    <citation type="journal article" date="2018" name="Int. J. Syst. Evol. Microbiol.">
        <title>Uliginosibacterium sediminicola sp. nov., isolated from freshwater sediment.</title>
        <authorList>
            <person name="Hwang W.M."/>
            <person name="Kim S.M."/>
            <person name="Kang K."/>
            <person name="Ahn T.Y."/>
        </authorList>
    </citation>
    <scope>NUCLEOTIDE SEQUENCE [LARGE SCALE GENOMIC DNA]</scope>
    <source>
        <strain evidence="6 7">M1-21</strain>
    </source>
</reference>
<dbReference type="CDD" id="cd11386">
    <property type="entry name" value="MCP_signal"/>
    <property type="match status" value="1"/>
</dbReference>
<evidence type="ECO:0000256" key="2">
    <source>
        <dbReference type="PROSITE-ProRule" id="PRU00284"/>
    </source>
</evidence>
<dbReference type="Pfam" id="PF08447">
    <property type="entry name" value="PAS_3"/>
    <property type="match status" value="1"/>
</dbReference>
<dbReference type="InterPro" id="IPR004089">
    <property type="entry name" value="MCPsignal_dom"/>
</dbReference>
<dbReference type="PANTHER" id="PTHR32089:SF52">
    <property type="entry name" value="CHEMOTAXIS SIGNAL TRANSDUCTION SYSTEM METHYL ACCEPTING SENSORY TRANSDUCER WITH PAS SENSORY DOMAIN"/>
    <property type="match status" value="1"/>
</dbReference>